<reference evidence="4 5" key="1">
    <citation type="submission" date="2014-02" db="EMBL/GenBank/DDBJ databases">
        <title>Transposable element dynamics among asymbiotic and ectomycorrhizal Amanita fungi.</title>
        <authorList>
            <consortium name="DOE Joint Genome Institute"/>
            <person name="Hess J."/>
            <person name="Skrede I."/>
            <person name="Wolfe B."/>
            <person name="LaButti K."/>
            <person name="Ohm R.A."/>
            <person name="Grigoriev I.V."/>
            <person name="Pringle A."/>
        </authorList>
    </citation>
    <scope>NUCLEOTIDE SEQUENCE [LARGE SCALE GENOMIC DNA]</scope>
    <source>
        <strain evidence="4 5">SKay4041</strain>
    </source>
</reference>
<dbReference type="SUPFAM" id="SSF52540">
    <property type="entry name" value="P-loop containing nucleoside triphosphate hydrolases"/>
    <property type="match status" value="1"/>
</dbReference>
<dbReference type="PROSITE" id="PS51192">
    <property type="entry name" value="HELICASE_ATP_BIND_1"/>
    <property type="match status" value="1"/>
</dbReference>
<dbReference type="InterPro" id="IPR014001">
    <property type="entry name" value="Helicase_ATP-bd"/>
</dbReference>
<keyword evidence="1" id="KW-0067">ATP-binding</keyword>
<dbReference type="EMBL" id="KZ301969">
    <property type="protein sequence ID" value="PFH54425.1"/>
    <property type="molecule type" value="Genomic_DNA"/>
</dbReference>
<dbReference type="Pfam" id="PF04851">
    <property type="entry name" value="ResIII"/>
    <property type="match status" value="1"/>
</dbReference>
<evidence type="ECO:0008006" key="6">
    <source>
        <dbReference type="Google" id="ProtNLM"/>
    </source>
</evidence>
<dbReference type="PANTHER" id="PTHR47396">
    <property type="entry name" value="TYPE I RESTRICTION ENZYME ECOKI R PROTEIN"/>
    <property type="match status" value="1"/>
</dbReference>
<evidence type="ECO:0000259" key="3">
    <source>
        <dbReference type="PROSITE" id="PS51194"/>
    </source>
</evidence>
<gene>
    <name evidence="4" type="ORF">AMATHDRAFT_134467</name>
</gene>
<dbReference type="Gene3D" id="3.40.50.300">
    <property type="entry name" value="P-loop containing nucleotide triphosphate hydrolases"/>
    <property type="match status" value="2"/>
</dbReference>
<dbReference type="CDD" id="cd18799">
    <property type="entry name" value="SF2_C_EcoAI-like"/>
    <property type="match status" value="1"/>
</dbReference>
<feature type="domain" description="Helicase C-terminal" evidence="3">
    <location>
        <begin position="276"/>
        <end position="452"/>
    </location>
</feature>
<dbReference type="PROSITE" id="PS51194">
    <property type="entry name" value="HELICASE_CTER"/>
    <property type="match status" value="1"/>
</dbReference>
<dbReference type="OrthoDB" id="270584at2759"/>
<dbReference type="GO" id="GO:0005759">
    <property type="term" value="C:mitochondrial matrix"/>
    <property type="evidence" value="ECO:0007669"/>
    <property type="project" value="TreeGrafter"/>
</dbReference>
<feature type="domain" description="Helicase ATP-binding" evidence="2">
    <location>
        <begin position="44"/>
        <end position="220"/>
    </location>
</feature>
<dbReference type="STRING" id="703135.A0A2A9NTX2"/>
<keyword evidence="1" id="KW-0347">Helicase</keyword>
<keyword evidence="5" id="KW-1185">Reference proteome</keyword>
<dbReference type="InterPro" id="IPR027417">
    <property type="entry name" value="P-loop_NTPase"/>
</dbReference>
<evidence type="ECO:0000313" key="4">
    <source>
        <dbReference type="EMBL" id="PFH54425.1"/>
    </source>
</evidence>
<dbReference type="InterPro" id="IPR050742">
    <property type="entry name" value="Helicase_Restrict-Modif_Enz"/>
</dbReference>
<dbReference type="CDD" id="cd18032">
    <property type="entry name" value="DEXHc_RE_I_III_res"/>
    <property type="match status" value="1"/>
</dbReference>
<keyword evidence="1" id="KW-0547">Nucleotide-binding</keyword>
<dbReference type="Proteomes" id="UP000242287">
    <property type="component" value="Unassembled WGS sequence"/>
</dbReference>
<keyword evidence="1" id="KW-0378">Hydrolase</keyword>
<dbReference type="GO" id="GO:0061749">
    <property type="term" value="F:forked DNA-dependent helicase activity"/>
    <property type="evidence" value="ECO:0007669"/>
    <property type="project" value="TreeGrafter"/>
</dbReference>
<name>A0A2A9NTX2_9AGAR</name>
<dbReference type="PANTHER" id="PTHR47396:SF1">
    <property type="entry name" value="ATP-DEPENDENT HELICASE IRC3-RELATED"/>
    <property type="match status" value="1"/>
</dbReference>
<dbReference type="InterPro" id="IPR001650">
    <property type="entry name" value="Helicase_C-like"/>
</dbReference>
<dbReference type="GO" id="GO:0036121">
    <property type="term" value="F:double-stranded DNA helicase activity"/>
    <property type="evidence" value="ECO:0007669"/>
    <property type="project" value="TreeGrafter"/>
</dbReference>
<dbReference type="SMART" id="SM00490">
    <property type="entry name" value="HELICc"/>
    <property type="match status" value="1"/>
</dbReference>
<protein>
    <recommendedName>
        <fullName evidence="6">P-loop containing nucleoside triphosphate hydrolase protein</fullName>
    </recommendedName>
</protein>
<dbReference type="GO" id="GO:0070125">
    <property type="term" value="P:mitochondrial translational elongation"/>
    <property type="evidence" value="ECO:0007669"/>
    <property type="project" value="TreeGrafter"/>
</dbReference>
<dbReference type="GO" id="GO:0032042">
    <property type="term" value="P:mitochondrial DNA metabolic process"/>
    <property type="evidence" value="ECO:0007669"/>
    <property type="project" value="TreeGrafter"/>
</dbReference>
<evidence type="ECO:0000313" key="5">
    <source>
        <dbReference type="Proteomes" id="UP000242287"/>
    </source>
</evidence>
<evidence type="ECO:0000259" key="2">
    <source>
        <dbReference type="PROSITE" id="PS51192"/>
    </source>
</evidence>
<organism evidence="4 5">
    <name type="scientific">Amanita thiersii Skay4041</name>
    <dbReference type="NCBI Taxonomy" id="703135"/>
    <lineage>
        <taxon>Eukaryota</taxon>
        <taxon>Fungi</taxon>
        <taxon>Dikarya</taxon>
        <taxon>Basidiomycota</taxon>
        <taxon>Agaricomycotina</taxon>
        <taxon>Agaricomycetes</taxon>
        <taxon>Agaricomycetidae</taxon>
        <taxon>Agaricales</taxon>
        <taxon>Pluteineae</taxon>
        <taxon>Amanitaceae</taxon>
        <taxon>Amanita</taxon>
    </lineage>
</organism>
<sequence length="628" mass="69233">MQCLLRPFISHTIKAFCLARYSTAPSHSIVLRPYQEQCLDACTDALENGFTRIGVSLPTGSGKTTVFISLLSRISPPAANPTATSSLIVVNSVELARQSAEQVARLFPDWTVEIEQGTKYKASGAADVTVATYQTLLSNNRLAKFDPNTTKAIIVDEAHHAAAPSYRKLLSYFDSSIQHPDVNFIPPVLNHKIPIIGFSATFSRHDGLALGSVFERIVYHRDFLNMIKDQWLCNVCFTSVQANINLKSVTVNSRTGDFNPSSLAQVINTDTINNLVVRTWLDRASERKSTLVFCVNVSHVLNLTRTFRKYGIDARYVYSGTPAFERKALVAAFKAGEFPVLLNCAILTEGADIPNIDCVVVARPTRSRNIFAQMIGRGMRLSPVTDKTDCRIIDFVDSVNRVVGVVSTPTLFGLDPGEISIDDETLESLEKRAQELISLDTQDDVPAPTTVTYTDYDNPFSLVEGSSGAPHISAMSKNAWVGCGKDIYVLECLGKGFVRVEPVKDENAGHHYQGYYTPVAIDRLTAAAFKMSPYFRSRPILTGANLSDAIRGCDTYVQAKVARGTMALGLLRSAKWRKQPATDSQKELISKRWTKHSSDEEKKIKIKSLTKGQAANILTRLKHGAQVR</sequence>
<dbReference type="GO" id="GO:0005524">
    <property type="term" value="F:ATP binding"/>
    <property type="evidence" value="ECO:0007669"/>
    <property type="project" value="InterPro"/>
</dbReference>
<accession>A0A2A9NTX2</accession>
<dbReference type="GO" id="GO:0016787">
    <property type="term" value="F:hydrolase activity"/>
    <property type="evidence" value="ECO:0007669"/>
    <property type="project" value="InterPro"/>
</dbReference>
<dbReference type="AlphaFoldDB" id="A0A2A9NTX2"/>
<dbReference type="SMART" id="SM00487">
    <property type="entry name" value="DEXDc"/>
    <property type="match status" value="1"/>
</dbReference>
<proteinExistence type="predicted"/>
<dbReference type="GO" id="GO:0000403">
    <property type="term" value="F:Y-form DNA binding"/>
    <property type="evidence" value="ECO:0007669"/>
    <property type="project" value="TreeGrafter"/>
</dbReference>
<dbReference type="InterPro" id="IPR006935">
    <property type="entry name" value="Helicase/UvrB_N"/>
</dbReference>
<evidence type="ECO:0000256" key="1">
    <source>
        <dbReference type="ARBA" id="ARBA00022806"/>
    </source>
</evidence>
<dbReference type="Pfam" id="PF00271">
    <property type="entry name" value="Helicase_C"/>
    <property type="match status" value="1"/>
</dbReference>